<keyword evidence="7" id="KW-1185">Reference proteome</keyword>
<dbReference type="EMBL" id="FWXS01000002">
    <property type="protein sequence ID" value="SMC46161.1"/>
    <property type="molecule type" value="Genomic_DNA"/>
</dbReference>
<organism evidence="6 7">
    <name type="scientific">Moheibacter sediminis</name>
    <dbReference type="NCBI Taxonomy" id="1434700"/>
    <lineage>
        <taxon>Bacteria</taxon>
        <taxon>Pseudomonadati</taxon>
        <taxon>Bacteroidota</taxon>
        <taxon>Flavobacteriia</taxon>
        <taxon>Flavobacteriales</taxon>
        <taxon>Weeksellaceae</taxon>
        <taxon>Moheibacter</taxon>
    </lineage>
</organism>
<name>A0A1W1ZDC6_9FLAO</name>
<protein>
    <submittedName>
        <fullName evidence="6">RHS repeat-associated core domain-containing protein</fullName>
    </submittedName>
</protein>
<proteinExistence type="predicted"/>
<dbReference type="NCBIfam" id="TIGR03696">
    <property type="entry name" value="Rhs_assc_core"/>
    <property type="match status" value="1"/>
</dbReference>
<feature type="domain" description="Insecticide toxin TcdB middle/N-terminal" evidence="5">
    <location>
        <begin position="1914"/>
        <end position="2046"/>
    </location>
</feature>
<dbReference type="InterPro" id="IPR031325">
    <property type="entry name" value="RHS_repeat"/>
</dbReference>
<dbReference type="GO" id="GO:0005737">
    <property type="term" value="C:cytoplasm"/>
    <property type="evidence" value="ECO:0007669"/>
    <property type="project" value="InterPro"/>
</dbReference>
<dbReference type="InterPro" id="IPR028994">
    <property type="entry name" value="Integrin_alpha_N"/>
</dbReference>
<accession>A0A1W1ZDC6</accession>
<dbReference type="Pfam" id="PF05593">
    <property type="entry name" value="RHS_repeat"/>
    <property type="match status" value="1"/>
</dbReference>
<sequence>MERISPISYIRKQQKLLATTSMVVAFIQIFGQTVFVEQPQISNKVDKNTYLPLEEYSSNPFSEDAVEDYSSLLEKETHDEVIDKIFINEKEILPAPVDYISSDFSNSDYIKEPEVNKQGIIGKSETFPIDDPSDNIFPLSLNELPSSEKNIYLTYEIYGLADASGASVTINDNYSRGGYLIKKSNAWSVQKEKISHEELNEGVNFIRFSTLERANYQYMVRNVQLIIEDKKDDTTENNLFTIHQTQLNAYDGKLYISGFADKTFDVIMINEIEIPVRNGIFESIIENVGDEIKISQGNQITTLPIINQQDDKVDNIFELSNDNTFVNKQFFPATENLLSHQGASLKVAANSIDKETTFFMSALRYQDLSVVSPEMVNVTGNHSGYRLLPHGEHFTTVPATLEIPYDESKIPAGYKPQDIKTFYFDLTQKKWIALERDTILLDKKIIVSKTSHFTDFVNGIIKVPESPETGSFTPTSIKDIKAADPAAGVVSIAPPTPNNMGTANTSFPIKLPAGRAGMQPSLSVNYNSEGGNGWMGIGWDLSVPAISIDTRWGAPRFDESSGCNGRPFETEIYSLAGEMLTMKVGEDFTNPHRTSDICRIAGERQFYPRKEHGSYLKVVRYGTSPKNYWWEVTDKMGNKSIYGDPNNPTTPNAVIKTADGNIAHWALYRTEDTNGNYVEYSYDSPIYLGAGAGNTGKEFYLKNIIYTQNKNESPGAYYQVNFIRNNYSFGTASFTERKDININARLGLVQVISDNLTEIHIDYVYKEPQRIRTYQFEYDAPNFSKQQLVKISEFDADDMLFYSNTLEYYSEVTDNNIMNSNTDLSWDGINDNINVSPKLPSAGEKFVWKGSPFGFNNGNGYSGGLSAGVGLGSNFASKQNTVGVTYDYSFSKNTGYISFIDINGDNLPDKVFKTSSGLKYRLNLGENKGNGTPFGFGPIQSLSGSNNFLESTSNSHSVGLESNFLLYLGYTKNFSKNVTKVYYADVNGDGLIDIVNNGRVLFNPGPLFSSFNIASLTTPNLIPSDTSLNSEIIGDINDQLDEDIERDNPLQDIIKKWVAPTTGTINISGIAKLSPMPIPLENDESLENNDGVCISVEHHRSSPNTPEGNPTIGFPKLVPFGTGSCGANKYALNFTLDPNGDVISNTAAMNTLLSVTKGDRLYFRVQSKEEGTHDRVEWDPTILYTGTNNLDANALSFFSSSASEGFILSGEIDLAVPKNKAFSIKWDPLTITPNQYSDDLTFKVIIGTLNNDGVFIPGSSYTRTVDHTNLSTYMLNPSNMSPVIPATFTSVNYDRIIRFEVTSDSNVDWKQINWKPYVEFEENTNSVRINGVVNYGIYNYKPWTEGASDINLRNINRPLKLIISYNDSMFSFPEDLEAEFPEGSYPVSLVIKNSNKQVIGKRLMTATVININFLGPRKVIQLSNIGDWIIDDTSKFTPKIYVDFFTVNKHLANHLSPGTEIYDKINATQYEFFARNGYTSAKIGNDNFGPNYRFWGHFAYNGNEPGSLIDESKLKLPEIDENNIPDSDVYDNCGDDPDCFEANSPDLGIDPQSIPFIILVPNANKQFEDDGPYYEVWEGNDPETYVQANAMSSSRLGVNDLESIRINFDGIVDAGAVRRMPLVSKGDGNSYAGSFGAGPVGAGGSISDNDNKTLIQYMDLNGDRYPDIITENKIQYTNSIGKLNEVVPNNLGIPSESETNGEGATASGTFINFSTPASTQDVQKAIAKSRGIQVAANADVQLPSSAGINVSGNWSETEEKSLWIDMNGDGLPDKVNVENGQVIVKLNLGHSFETTGYVWRNNVELKSKNSNFSGGIGFSIWMNSIAGGVSVSAGESYTEQNFIDLNGDGLPDFVENPNGNAIRYYLNTGNGFSTSYGTINNATVNMNRSVGEGANIAFTVGFSLIIAKFTVTPRISISKSVDRTEKTIADINGDGLPDILYTATGSNANDGDLKVRLNKTGKTHLLKKVYTPLGGSWTIDYEREQNSYEMPNAKWKLTSINVNDNFSEDNAFTPDEAKSTVEYENPKHDRREREFMGYETVKVNQLDVKNNDEIYRYSLQEFHNNSYYLKGAVKKESLFGKNQQGSIVEWTSTESSYAIMLRGTIDPSVQTQIVKESDYVFNSGDFGNPIDKSSLFVSPIKTIKTFTEGGTGSKTTFTEIKRFDEYGNITRYVDNGEGGDDEVTTSISYQTSGYDTQYFKGFPLSMRVVSSEGWLRQRGASYDFSGGTANLTSVSTYLNEAEESAVVSFEYDDFGNIQKVIHEESVDSNNQKFFYEYTYDDKVHTYPINITDAFGYSSNNTYEYLFGTLVYTEDMNYQPMRTRIDKRGRVVEITGPYELFVEGLTISDPAWTIRFEYKGEESVASRVQNLDFNEYMIPAKGKFNVVISESGGREKALHYAVTRHFDPEFRSNPETPATDNEIYTITLADGLGRPIQVKKSTSIKSDITNDTAEITKTVIDNRETRHWLVNGKVQTDAFGRAEKTYYPILEAFNTSNPLTGTALLYNADTYNTGEPLIPPTEATYDALDRVLTTKLPGESFLMTTSYSIDQSLFKTRVVNESGQAKHSFTDIRGRTTKVVEESTNAGTITTEFKYNAIGELQEVKDTDGNITESKYDKAGRRTELRHPDNGITKFTYDNASNLIEKETSNLLAASEGDKIKYKYTFNRLDSISYPLNPHNNVQFFYGQAEDASAADDFTVGRLWYQIDASGVQQFKYGRLGEVTYNLRSVAVPGDKAYWFQTKWEYDTWNRVKKIIYPDEEEVTYFYNRGGELHAITSKKQAQQNENIISQLGYDKFGQRTYLRYGNGTETNYEYEDNRRRLDNMTVNNANRTFLDNNYNYDVLSNVTSVMNSAALPGAGKIGGATEYIYTYDDLNRLKTATGIFTGRNAADDGYEQQQYSLEMSYDKMHNILSKEQLHQKAPGQSGGTWTDIPATTYRLDYMDAANDGYNSASYNVAGYSYSQPHAPRKIIDKPYETSTGNDIKIKMYEYDANGNMTHLTQATGESETVEKLRTNLWDEENRLRAVDITPDAEGIRPIAIYTYDAGGERILKHNNTSVSIYLNGKKVADEIKTDAMLYPSGMVVARLGSNGDEENEQTLAYTKHYYAGTQRVSSKIGTTENLGDFLQDWFTGGIGGPVDVVGSSNQVIVNAEQGVIQVYDELGIDTPEYNSNPVFYPVQSFTHGATENEIYWFHPDHLGSTSYITNVLGEVSQHMEYFAFGETFVEEHRSSNNSPYKFNGKELDEETGWYYYGARYYDARTSVWLSVDPLAEKYPNISPYAYCAQNPIVFIDPDGERIIFVPGLGYDPNDPSPYVSGFEESLKIYLQKHNTYSKTIDGSFSTIGDMLHVMWNGQKPLLDVAPIGSRIHNVASGIAQDIINNPLKDGEQNNIVGASQGSVTVAQAVIQLLVNPEEYGLDGSYKIDNLVLVGSPIHEDSKLMDKLYELKDQGKIGNILYEDYQSKDKNGKYNDRVTGLASKSKVGALAKGIGFIFKMLSKSGRANDPHYRASQDLPPNPGDPNFSTGIIQKLEKDGVH</sequence>
<dbReference type="SUPFAM" id="SSF69318">
    <property type="entry name" value="Integrin alpha N-terminal domain"/>
    <property type="match status" value="1"/>
</dbReference>
<evidence type="ECO:0000313" key="7">
    <source>
        <dbReference type="Proteomes" id="UP000192393"/>
    </source>
</evidence>
<evidence type="ECO:0000256" key="1">
    <source>
        <dbReference type="ARBA" id="ARBA00004613"/>
    </source>
</evidence>
<evidence type="ECO:0000256" key="3">
    <source>
        <dbReference type="ARBA" id="ARBA00023026"/>
    </source>
</evidence>
<evidence type="ECO:0000313" key="6">
    <source>
        <dbReference type="EMBL" id="SMC46161.1"/>
    </source>
</evidence>
<dbReference type="Gene3D" id="2.180.10.10">
    <property type="entry name" value="RHS repeat-associated core"/>
    <property type="match status" value="1"/>
</dbReference>
<keyword evidence="3" id="KW-0843">Virulence</keyword>
<dbReference type="NCBIfam" id="TIGR01643">
    <property type="entry name" value="YD_repeat_2x"/>
    <property type="match status" value="2"/>
</dbReference>
<dbReference type="InterPro" id="IPR006530">
    <property type="entry name" value="YD"/>
</dbReference>
<dbReference type="InterPro" id="IPR022385">
    <property type="entry name" value="Rhs_assc_core"/>
</dbReference>
<comment type="subcellular location">
    <subcellularLocation>
        <location evidence="1">Secreted</location>
    </subcellularLocation>
</comment>
<dbReference type="Pfam" id="PF12256">
    <property type="entry name" value="TcdB_toxin_midN"/>
    <property type="match status" value="1"/>
</dbReference>
<dbReference type="RefSeq" id="WP_084016534.1">
    <property type="nucleotide sequence ID" value="NZ_FWXS01000002.1"/>
</dbReference>
<dbReference type="PANTHER" id="PTHR32305">
    <property type="match status" value="1"/>
</dbReference>
<dbReference type="InterPro" id="IPR022045">
    <property type="entry name" value="TcdB_toxin_mid/N"/>
</dbReference>
<dbReference type="GO" id="GO:0005576">
    <property type="term" value="C:extracellular region"/>
    <property type="evidence" value="ECO:0007669"/>
    <property type="project" value="UniProtKB-SubCell"/>
</dbReference>
<dbReference type="STRING" id="1434700.SAMN06296427_102388"/>
<evidence type="ECO:0000259" key="5">
    <source>
        <dbReference type="Pfam" id="PF12256"/>
    </source>
</evidence>
<dbReference type="PANTHER" id="PTHR32305:SF15">
    <property type="entry name" value="PROTEIN RHSA-RELATED"/>
    <property type="match status" value="1"/>
</dbReference>
<dbReference type="Pfam" id="PF03534">
    <property type="entry name" value="SpvB"/>
    <property type="match status" value="1"/>
</dbReference>
<keyword evidence="2" id="KW-0964">Secreted</keyword>
<dbReference type="InterPro" id="IPR003284">
    <property type="entry name" value="Sal_SpvB"/>
</dbReference>
<dbReference type="Proteomes" id="UP000192393">
    <property type="component" value="Unassembled WGS sequence"/>
</dbReference>
<reference evidence="6 7" key="1">
    <citation type="submission" date="2017-04" db="EMBL/GenBank/DDBJ databases">
        <authorList>
            <person name="Afonso C.L."/>
            <person name="Miller P.J."/>
            <person name="Scott M.A."/>
            <person name="Spackman E."/>
            <person name="Goraichik I."/>
            <person name="Dimitrov K.M."/>
            <person name="Suarez D.L."/>
            <person name="Swayne D.E."/>
        </authorList>
    </citation>
    <scope>NUCLEOTIDE SEQUENCE [LARGE SCALE GENOMIC DNA]</scope>
    <source>
        <strain evidence="6 7">CGMCC 1.12708</strain>
    </source>
</reference>
<evidence type="ECO:0000256" key="2">
    <source>
        <dbReference type="ARBA" id="ARBA00022525"/>
    </source>
</evidence>
<evidence type="ECO:0000256" key="4">
    <source>
        <dbReference type="SAM" id="MobiDB-lite"/>
    </source>
</evidence>
<dbReference type="OrthoDB" id="9765204at2"/>
<feature type="region of interest" description="Disordered" evidence="4">
    <location>
        <begin position="3503"/>
        <end position="3523"/>
    </location>
</feature>
<dbReference type="InterPro" id="IPR050708">
    <property type="entry name" value="T6SS_VgrG/RHS"/>
</dbReference>
<gene>
    <name evidence="6" type="ORF">SAMN06296427_102388</name>
</gene>